<sequence length="134" mass="13945">MKSRAGRVLASALALSASIAVVTAGSAFADEPPGGIVWDHTYTAPGVKVYVEEHGDIISVCDTAENGHAAWVLVTDRVGVQFRVTSYNGVGSCAESRANDGLGHDLYEGDRIDLHLDGDGDGAGAAYKAFVNDH</sequence>
<dbReference type="Proteomes" id="UP000291144">
    <property type="component" value="Unassembled WGS sequence"/>
</dbReference>
<organism evidence="2 3">
    <name type="scientific">Kribbella pittospori</name>
    <dbReference type="NCBI Taxonomy" id="722689"/>
    <lineage>
        <taxon>Bacteria</taxon>
        <taxon>Bacillati</taxon>
        <taxon>Actinomycetota</taxon>
        <taxon>Actinomycetes</taxon>
        <taxon>Propionibacteriales</taxon>
        <taxon>Kribbellaceae</taxon>
        <taxon>Kribbella</taxon>
    </lineage>
</organism>
<comment type="caution">
    <text evidence="2">The sequence shown here is derived from an EMBL/GenBank/DDBJ whole genome shotgun (WGS) entry which is preliminary data.</text>
</comment>
<dbReference type="RefSeq" id="WP_131363315.1">
    <property type="nucleotide sequence ID" value="NZ_SJKB01000013.1"/>
</dbReference>
<gene>
    <name evidence="2" type="ORF">E0H73_33880</name>
</gene>
<dbReference type="EMBL" id="SJKB01000013">
    <property type="protein sequence ID" value="TCC56148.1"/>
    <property type="molecule type" value="Genomic_DNA"/>
</dbReference>
<evidence type="ECO:0008006" key="4">
    <source>
        <dbReference type="Google" id="ProtNLM"/>
    </source>
</evidence>
<evidence type="ECO:0000313" key="2">
    <source>
        <dbReference type="EMBL" id="TCC56148.1"/>
    </source>
</evidence>
<accession>A0A4R0KDJ5</accession>
<reference evidence="2 3" key="1">
    <citation type="submission" date="2019-02" db="EMBL/GenBank/DDBJ databases">
        <title>Kribbella capetownensis sp. nov. and Kribbella speibonae sp. nov., isolated from soil.</title>
        <authorList>
            <person name="Curtis S.M."/>
            <person name="Norton I."/>
            <person name="Everest G.J."/>
            <person name="Meyers P.R."/>
        </authorList>
    </citation>
    <scope>NUCLEOTIDE SEQUENCE [LARGE SCALE GENOMIC DNA]</scope>
    <source>
        <strain evidence="2 3">NRRL B-24813</strain>
    </source>
</reference>
<dbReference type="OrthoDB" id="4277919at2"/>
<evidence type="ECO:0000313" key="3">
    <source>
        <dbReference type="Proteomes" id="UP000291144"/>
    </source>
</evidence>
<name>A0A4R0KDJ5_9ACTN</name>
<dbReference type="AlphaFoldDB" id="A0A4R0KDJ5"/>
<feature type="signal peptide" evidence="1">
    <location>
        <begin position="1"/>
        <end position="29"/>
    </location>
</feature>
<protein>
    <recommendedName>
        <fullName evidence="4">Secreted protein</fullName>
    </recommendedName>
</protein>
<keyword evidence="3" id="KW-1185">Reference proteome</keyword>
<keyword evidence="1" id="KW-0732">Signal</keyword>
<proteinExistence type="predicted"/>
<feature type="chain" id="PRO_5020913655" description="Secreted protein" evidence="1">
    <location>
        <begin position="30"/>
        <end position="134"/>
    </location>
</feature>
<evidence type="ECO:0000256" key="1">
    <source>
        <dbReference type="SAM" id="SignalP"/>
    </source>
</evidence>